<dbReference type="AlphaFoldDB" id="A0A9P6UUJ8"/>
<gene>
    <name evidence="1" type="ORF">BGZ97_001125</name>
</gene>
<comment type="caution">
    <text evidence="1">The sequence shown here is derived from an EMBL/GenBank/DDBJ whole genome shotgun (WGS) entry which is preliminary data.</text>
</comment>
<keyword evidence="2" id="KW-1185">Reference proteome</keyword>
<name>A0A9P6UUJ8_9FUNG</name>
<evidence type="ECO:0000313" key="2">
    <source>
        <dbReference type="Proteomes" id="UP000823405"/>
    </source>
</evidence>
<protein>
    <submittedName>
        <fullName evidence="1">Uncharacterized protein</fullName>
    </submittedName>
</protein>
<accession>A0A9P6UUJ8</accession>
<dbReference type="EMBL" id="JAAAIN010000122">
    <property type="protein sequence ID" value="KAG0319932.1"/>
    <property type="molecule type" value="Genomic_DNA"/>
</dbReference>
<sequence length="88" mass="9399">MRKVPRILKSVALICHDDRSGPPLFLGEVAPIAPQISSVDPAAASARLVKRDPPSGPSLDVIVVHDDIFDDLEATHTLDVTKTYGAVD</sequence>
<proteinExistence type="predicted"/>
<evidence type="ECO:0000313" key="1">
    <source>
        <dbReference type="EMBL" id="KAG0319932.1"/>
    </source>
</evidence>
<dbReference type="Proteomes" id="UP000823405">
    <property type="component" value="Unassembled WGS sequence"/>
</dbReference>
<organism evidence="1 2">
    <name type="scientific">Linnemannia gamsii</name>
    <dbReference type="NCBI Taxonomy" id="64522"/>
    <lineage>
        <taxon>Eukaryota</taxon>
        <taxon>Fungi</taxon>
        <taxon>Fungi incertae sedis</taxon>
        <taxon>Mucoromycota</taxon>
        <taxon>Mortierellomycotina</taxon>
        <taxon>Mortierellomycetes</taxon>
        <taxon>Mortierellales</taxon>
        <taxon>Mortierellaceae</taxon>
        <taxon>Linnemannia</taxon>
    </lineage>
</organism>
<reference evidence="1" key="1">
    <citation type="journal article" date="2020" name="Fungal Divers.">
        <title>Resolving the Mortierellaceae phylogeny through synthesis of multi-gene phylogenetics and phylogenomics.</title>
        <authorList>
            <person name="Vandepol N."/>
            <person name="Liber J."/>
            <person name="Desiro A."/>
            <person name="Na H."/>
            <person name="Kennedy M."/>
            <person name="Barry K."/>
            <person name="Grigoriev I.V."/>
            <person name="Miller A.N."/>
            <person name="O'Donnell K."/>
            <person name="Stajich J.E."/>
            <person name="Bonito G."/>
        </authorList>
    </citation>
    <scope>NUCLEOTIDE SEQUENCE</scope>
    <source>
        <strain evidence="1">NVP60</strain>
    </source>
</reference>